<keyword evidence="4" id="KW-1133">Transmembrane helix</keyword>
<evidence type="ECO:0000256" key="3">
    <source>
        <dbReference type="ARBA" id="ARBA00022679"/>
    </source>
</evidence>
<keyword evidence="2" id="KW-0328">Glycosyltransferase</keyword>
<dbReference type="GeneID" id="591823"/>
<dbReference type="KEGG" id="spu:591823"/>
<comment type="similarity">
    <text evidence="1">Belongs to the UDP-glycosyltransferase family.</text>
</comment>
<evidence type="ECO:0000313" key="6">
    <source>
        <dbReference type="EnsemblMetazoa" id="XP_030833013"/>
    </source>
</evidence>
<dbReference type="EnsemblMetazoa" id="XM_030977153">
    <property type="protein sequence ID" value="XP_030833013"/>
    <property type="gene ID" value="LOC591823"/>
</dbReference>
<evidence type="ECO:0000313" key="7">
    <source>
        <dbReference type="Proteomes" id="UP000007110"/>
    </source>
</evidence>
<keyword evidence="7" id="KW-1185">Reference proteome</keyword>
<name>A0A7M7SUT6_STRPU</name>
<dbReference type="Pfam" id="PF00201">
    <property type="entry name" value="UDPGT"/>
    <property type="match status" value="1"/>
</dbReference>
<dbReference type="OrthoDB" id="5835829at2759"/>
<feature type="chain" id="PRO_5029474418" description="Glucuronosyltransferase" evidence="5">
    <location>
        <begin position="25"/>
        <end position="539"/>
    </location>
</feature>
<dbReference type="PANTHER" id="PTHR48043:SF145">
    <property type="entry name" value="FI06409P-RELATED"/>
    <property type="match status" value="1"/>
</dbReference>
<dbReference type="Proteomes" id="UP000007110">
    <property type="component" value="Unassembled WGS sequence"/>
</dbReference>
<sequence length="539" mass="60819">MDQRSLPTILRIFLLVWVCQEVQPANILMVGFVGKGSHFLCLLPIGRSLVSQGHNVSLLTSDEYMERANDPELRKLFNFEIYKNTDPRYNTKKYFHLLEELGFSENGDLISFFKTMTSFNEIISKTCQFVLEDKEMMKRFEKLDAIVTDMGWPCGGLIKLHLKKYSNNSRVRLIWTTPTTPNVAMLDISGSPANPAYQPAIMSSYTSNMTFIERTINTLSTYGLRLFMKMASYSFSTFAEGVGLGDELATIDNMLTDITDLVLASFDFAVEFPFPKSPGLIPVGGLTAGPPNDLPQELEDFIQSSGDDGIVVFTLGTYFANFATSRPHLLKMFIDALAKIPQKVIMQLKVMPEYDLPPNIKALPWLPQNDLLGHPKTRLFMYHGGNNGFYEAVYHGVPIIVLPFFGDQLDTAARITSRGMGLQLDKLTLSVDLIHHHLTEVLGDERYSLAAKRLSAILRDRPMNPADRAAFWIQHVIKHGGEYMRSPAHDLSFIQYNLIDVYAFIASVLALFLFLVYKIMRCCVSCCMRKKVGTKDKSD</sequence>
<keyword evidence="4" id="KW-0812">Transmembrane</keyword>
<reference evidence="7" key="1">
    <citation type="submission" date="2015-02" db="EMBL/GenBank/DDBJ databases">
        <title>Genome sequencing for Strongylocentrotus purpuratus.</title>
        <authorList>
            <person name="Murali S."/>
            <person name="Liu Y."/>
            <person name="Vee V."/>
            <person name="English A."/>
            <person name="Wang M."/>
            <person name="Skinner E."/>
            <person name="Han Y."/>
            <person name="Muzny D.M."/>
            <person name="Worley K.C."/>
            <person name="Gibbs R.A."/>
        </authorList>
    </citation>
    <scope>NUCLEOTIDE SEQUENCE</scope>
</reference>
<evidence type="ECO:0000256" key="4">
    <source>
        <dbReference type="SAM" id="Phobius"/>
    </source>
</evidence>
<dbReference type="CDD" id="cd03784">
    <property type="entry name" value="GT1_Gtf-like"/>
    <property type="match status" value="1"/>
</dbReference>
<evidence type="ECO:0000256" key="1">
    <source>
        <dbReference type="ARBA" id="ARBA00009995"/>
    </source>
</evidence>
<accession>A0A7M7SUT6</accession>
<dbReference type="FunFam" id="3.40.50.2000:FF:000050">
    <property type="entry name" value="UDP-glucuronosyltransferase"/>
    <property type="match status" value="1"/>
</dbReference>
<evidence type="ECO:0000256" key="5">
    <source>
        <dbReference type="SAM" id="SignalP"/>
    </source>
</evidence>
<dbReference type="InParanoid" id="A0A7M7SUT6"/>
<dbReference type="PANTHER" id="PTHR48043">
    <property type="entry name" value="EG:EG0003.4 PROTEIN-RELATED"/>
    <property type="match status" value="1"/>
</dbReference>
<dbReference type="Gene3D" id="3.40.50.2000">
    <property type="entry name" value="Glycogen Phosphorylase B"/>
    <property type="match status" value="1"/>
</dbReference>
<feature type="transmembrane region" description="Helical" evidence="4">
    <location>
        <begin position="501"/>
        <end position="520"/>
    </location>
</feature>
<dbReference type="InterPro" id="IPR050271">
    <property type="entry name" value="UDP-glycosyltransferase"/>
</dbReference>
<dbReference type="SUPFAM" id="SSF53756">
    <property type="entry name" value="UDP-Glycosyltransferase/glycogen phosphorylase"/>
    <property type="match status" value="1"/>
</dbReference>
<dbReference type="RefSeq" id="XP_030833013.1">
    <property type="nucleotide sequence ID" value="XM_030977153.1"/>
</dbReference>
<keyword evidence="3" id="KW-0808">Transferase</keyword>
<dbReference type="InterPro" id="IPR002213">
    <property type="entry name" value="UDP_glucos_trans"/>
</dbReference>
<reference evidence="6" key="2">
    <citation type="submission" date="2021-01" db="UniProtKB">
        <authorList>
            <consortium name="EnsemblMetazoa"/>
        </authorList>
    </citation>
    <scope>IDENTIFICATION</scope>
</reference>
<evidence type="ECO:0000256" key="2">
    <source>
        <dbReference type="ARBA" id="ARBA00022676"/>
    </source>
</evidence>
<evidence type="ECO:0008006" key="8">
    <source>
        <dbReference type="Google" id="ProtNLM"/>
    </source>
</evidence>
<dbReference type="OMA" id="AYQPAIM"/>
<dbReference type="AlphaFoldDB" id="A0A7M7SUT6"/>
<keyword evidence="4" id="KW-0472">Membrane</keyword>
<dbReference type="GO" id="GO:0008194">
    <property type="term" value="F:UDP-glycosyltransferase activity"/>
    <property type="evidence" value="ECO:0000318"/>
    <property type="project" value="GO_Central"/>
</dbReference>
<proteinExistence type="inferred from homology"/>
<feature type="signal peptide" evidence="5">
    <location>
        <begin position="1"/>
        <end position="24"/>
    </location>
</feature>
<keyword evidence="5" id="KW-0732">Signal</keyword>
<organism evidence="6 7">
    <name type="scientific">Strongylocentrotus purpuratus</name>
    <name type="common">Purple sea urchin</name>
    <dbReference type="NCBI Taxonomy" id="7668"/>
    <lineage>
        <taxon>Eukaryota</taxon>
        <taxon>Metazoa</taxon>
        <taxon>Echinodermata</taxon>
        <taxon>Eleutherozoa</taxon>
        <taxon>Echinozoa</taxon>
        <taxon>Echinoidea</taxon>
        <taxon>Euechinoidea</taxon>
        <taxon>Echinacea</taxon>
        <taxon>Camarodonta</taxon>
        <taxon>Echinidea</taxon>
        <taxon>Strongylocentrotidae</taxon>
        <taxon>Strongylocentrotus</taxon>
    </lineage>
</organism>
<protein>
    <recommendedName>
        <fullName evidence="8">Glucuronosyltransferase</fullName>
    </recommendedName>
</protein>